<dbReference type="RefSeq" id="WP_218022807.1">
    <property type="nucleotide sequence ID" value="NZ_BIMR01000306.1"/>
</dbReference>
<reference evidence="2 3" key="1">
    <citation type="submission" date="2019-01" db="EMBL/GenBank/DDBJ databases">
        <title>Draft genome sequence of Cellulomonas takizawaensis strain TKZ-21.</title>
        <authorList>
            <person name="Yamamura H."/>
            <person name="Hayashi T."/>
            <person name="Hamada M."/>
            <person name="Serisawa Y."/>
            <person name="Matsuyama K."/>
            <person name="Nakagawa Y."/>
            <person name="Otoguro M."/>
            <person name="Yanagida F."/>
            <person name="Hayakawa M."/>
        </authorList>
    </citation>
    <scope>NUCLEOTIDE SEQUENCE [LARGE SCALE GENOMIC DNA]</scope>
    <source>
        <strain evidence="2 3">NBRC12680</strain>
    </source>
</reference>
<dbReference type="InterPro" id="IPR000073">
    <property type="entry name" value="AB_hydrolase_1"/>
</dbReference>
<dbReference type="SUPFAM" id="SSF53474">
    <property type="entry name" value="alpha/beta-Hydrolases"/>
    <property type="match status" value="1"/>
</dbReference>
<gene>
    <name evidence="2" type="ORF">CBZ_31540</name>
</gene>
<dbReference type="GO" id="GO:0016787">
    <property type="term" value="F:hydrolase activity"/>
    <property type="evidence" value="ECO:0007669"/>
    <property type="project" value="UniProtKB-KW"/>
</dbReference>
<name>A0A402DVG2_9CELL</name>
<feature type="domain" description="AB hydrolase-1" evidence="1">
    <location>
        <begin position="29"/>
        <end position="140"/>
    </location>
</feature>
<dbReference type="InterPro" id="IPR029058">
    <property type="entry name" value="AB_hydrolase_fold"/>
</dbReference>
<accession>A0A402DVG2</accession>
<dbReference type="Gene3D" id="3.40.50.1820">
    <property type="entry name" value="alpha/beta hydrolase"/>
    <property type="match status" value="1"/>
</dbReference>
<evidence type="ECO:0000259" key="1">
    <source>
        <dbReference type="Pfam" id="PF00561"/>
    </source>
</evidence>
<keyword evidence="3" id="KW-1185">Reference proteome</keyword>
<dbReference type="AlphaFoldDB" id="A0A402DVG2"/>
<comment type="caution">
    <text evidence="2">The sequence shown here is derived from an EMBL/GenBank/DDBJ whole genome shotgun (WGS) entry which is preliminary data.</text>
</comment>
<evidence type="ECO:0000313" key="3">
    <source>
        <dbReference type="Proteomes" id="UP000289954"/>
    </source>
</evidence>
<organism evidence="2 3">
    <name type="scientific">Cellulomonas biazotea</name>
    <dbReference type="NCBI Taxonomy" id="1709"/>
    <lineage>
        <taxon>Bacteria</taxon>
        <taxon>Bacillati</taxon>
        <taxon>Actinomycetota</taxon>
        <taxon>Actinomycetes</taxon>
        <taxon>Micrococcales</taxon>
        <taxon>Cellulomonadaceae</taxon>
        <taxon>Cellulomonas</taxon>
    </lineage>
</organism>
<dbReference type="EMBL" id="BIMR01000306">
    <property type="protein sequence ID" value="GCE78098.1"/>
    <property type="molecule type" value="Genomic_DNA"/>
</dbReference>
<proteinExistence type="predicted"/>
<protein>
    <submittedName>
        <fullName evidence="2">Hydrolase</fullName>
    </submittedName>
</protein>
<sequence length="273" mass="28921">MTASPATVTTGMLDVPGARLYYELRGSGPLVVLVAAPMDADAFAPLADLLATDRTVLTTDPRGIRRSTVDDPEADVTVEVRADDVARLVAHVGGPADLVLGSSGGAVTVLDLATRHPGVAATVVAHEPPLHAPLPDDADLAARTRRMIETHEGGDSIGAWQQFMEIADIPIPPEALEQMFGGERSAQDVADERVQFSHMLWPTVRYRPDVDALRASATRVVVGIGEESAGQLCDRSSRALAAQLGVEPVLFPSDHVGFAEDPPAFATRLRTLL</sequence>
<keyword evidence="2" id="KW-0378">Hydrolase</keyword>
<evidence type="ECO:0000313" key="2">
    <source>
        <dbReference type="EMBL" id="GCE78098.1"/>
    </source>
</evidence>
<dbReference type="Pfam" id="PF00561">
    <property type="entry name" value="Abhydrolase_1"/>
    <property type="match status" value="1"/>
</dbReference>
<dbReference type="Proteomes" id="UP000289954">
    <property type="component" value="Unassembled WGS sequence"/>
</dbReference>